<keyword evidence="2" id="KW-1185">Reference proteome</keyword>
<organism evidence="1 2">
    <name type="scientific">Olivibacter ginsenosidimutans</name>
    <dbReference type="NCBI Taxonomy" id="1176537"/>
    <lineage>
        <taxon>Bacteria</taxon>
        <taxon>Pseudomonadati</taxon>
        <taxon>Bacteroidota</taxon>
        <taxon>Sphingobacteriia</taxon>
        <taxon>Sphingobacteriales</taxon>
        <taxon>Sphingobacteriaceae</taxon>
        <taxon>Olivibacter</taxon>
    </lineage>
</organism>
<accession>A0ABP9B8F4</accession>
<comment type="caution">
    <text evidence="1">The sequence shown here is derived from an EMBL/GenBank/DDBJ whole genome shotgun (WGS) entry which is preliminary data.</text>
</comment>
<name>A0ABP9B8F4_9SPHI</name>
<dbReference type="EMBL" id="BAABIQ010000027">
    <property type="protein sequence ID" value="GAA4790634.1"/>
    <property type="molecule type" value="Genomic_DNA"/>
</dbReference>
<keyword evidence="1" id="KW-0675">Receptor</keyword>
<sequence>MFSGYAQKSNLLKIQHELDSLRSIAPLEKIYLHLDKDSYLLGDTVWYKVYVREGTFLMPSPLSGVVYIELADNKGHLIQRSRQMLFGGSTYGDFFLDPASLKAGKFTLRAYTRWLQNFGPAYFYERSLTVSGDYRQEWTVDLAPITVVDTAGKKELSLRLKVHALDGKSFRIKPITLEIEEKGKRVFQDKVIVDSAGLVEQNFNLPQKQNVSDLNVVLREDSTVMAHFPLREGLAQTAYDVQFLPESGHWLTEAPCTMGIKIIDQNGLGVNAHGAILDQSGKKITTFILTHKGMGRITLPPLPAGSYQAQVSFPDGSQKTYPLPTPSANGMLLHYDAAVSQDAIHLQVISTKTLQQQYPSVMLIGESRGIMCYGAILNLTEAEAHATIPSAYFPEGIVHFSLYTLGGQPLAQRMLYNRKQKQALTIAVQPNKERYSTRDSVSLTVKVKDSLGKGVAGNFSVAVTDDSQYQREKWASNILNHYYLNSELTSWVEDPEYYFSSDSAVETALDNLLLTQGWVSYDQSWLKKRTTFRYDPEPAFSVSGTVKNAFGKALKEIPVVLLATGKTTFFTDTLTDEKGKFNFNRFPVFDTLGMVIQARNKRGKSFNVGIDLDPDTQPPSTPIAPTAVAHAWFVNLDSTLQRRILDQREYQKNLRVRNHQADPNTIMLEEVTINAKKVVKGSKNLNGLGEADQSLTEEELLADGSKSLLNILEQKIKGFHLGFYPRKQGKPEYMVNEKKARLIFDGVDLEFFYDKETAVADNDHMLFIKSYLEQYTGNDVKGIEIMYSPKYNSSYNSHFLTPQELMNASPVMGSDPVYIEITTRGGKGPFMRTTPGVVHFRPMPFSWPHEFYRPRYPHQVAENHLQDLRSTIHWQPLVITDEQGKATLSFFTSDRAGTYTIWLEGIDDAGNPGLAKQKLYIDQKQ</sequence>
<evidence type="ECO:0000313" key="2">
    <source>
        <dbReference type="Proteomes" id="UP001501411"/>
    </source>
</evidence>
<proteinExistence type="predicted"/>
<reference evidence="2" key="1">
    <citation type="journal article" date="2019" name="Int. J. Syst. Evol. Microbiol.">
        <title>The Global Catalogue of Microorganisms (GCM) 10K type strain sequencing project: providing services to taxonomists for standard genome sequencing and annotation.</title>
        <authorList>
            <consortium name="The Broad Institute Genomics Platform"/>
            <consortium name="The Broad Institute Genome Sequencing Center for Infectious Disease"/>
            <person name="Wu L."/>
            <person name="Ma J."/>
        </authorList>
    </citation>
    <scope>NUCLEOTIDE SEQUENCE [LARGE SCALE GENOMIC DNA]</scope>
    <source>
        <strain evidence="2">JCM 18200</strain>
    </source>
</reference>
<evidence type="ECO:0000313" key="1">
    <source>
        <dbReference type="EMBL" id="GAA4790634.1"/>
    </source>
</evidence>
<dbReference type="Proteomes" id="UP001501411">
    <property type="component" value="Unassembled WGS sequence"/>
</dbReference>
<protein>
    <submittedName>
        <fullName evidence="1">TonB-dependent receptor plug domain-containing protein</fullName>
    </submittedName>
</protein>
<dbReference type="Gene3D" id="2.60.40.1930">
    <property type="match status" value="1"/>
</dbReference>
<gene>
    <name evidence="1" type="ORF">GCM10023231_18170</name>
</gene>